<sequence>MQSSERSATEKALSRRAVKNKAKYFCVFRRGGSKIYDGSYLVGSNRVKFRSNEV</sequence>
<dbReference type="EMBL" id="ACFU01000007">
    <property type="protein sequence ID" value="EEF14349.1"/>
    <property type="molecule type" value="Genomic_DNA"/>
</dbReference>
<protein>
    <submittedName>
        <fullName evidence="1">Uncharacterized protein</fullName>
    </submittedName>
</protein>
<gene>
    <name evidence="1" type="ORF">CAMRE0001_2715</name>
</gene>
<keyword evidence="2" id="KW-1185">Reference proteome</keyword>
<dbReference type="Proteomes" id="UP000003082">
    <property type="component" value="Unassembled WGS sequence"/>
</dbReference>
<reference evidence="1 2" key="1">
    <citation type="submission" date="2008-08" db="EMBL/GenBank/DDBJ databases">
        <authorList>
            <person name="Madupu R."/>
            <person name="Durkin A.S."/>
            <person name="Torralba M."/>
            <person name="Methe B."/>
            <person name="Sutton G.G."/>
            <person name="Strausberg R.L."/>
            <person name="Nelson K.E."/>
        </authorList>
    </citation>
    <scope>NUCLEOTIDE SEQUENCE [LARGE SCALE GENOMIC DNA]</scope>
    <source>
        <strain evidence="1 2">RM3267</strain>
    </source>
</reference>
<proteinExistence type="predicted"/>
<organism evidence="1 2">
    <name type="scientific">Campylobacter rectus RM3267</name>
    <dbReference type="NCBI Taxonomy" id="553218"/>
    <lineage>
        <taxon>Bacteria</taxon>
        <taxon>Pseudomonadati</taxon>
        <taxon>Campylobacterota</taxon>
        <taxon>Epsilonproteobacteria</taxon>
        <taxon>Campylobacterales</taxon>
        <taxon>Campylobacteraceae</taxon>
        <taxon>Campylobacter</taxon>
    </lineage>
</organism>
<evidence type="ECO:0000313" key="1">
    <source>
        <dbReference type="EMBL" id="EEF14349.1"/>
    </source>
</evidence>
<comment type="caution">
    <text evidence="1">The sequence shown here is derived from an EMBL/GenBank/DDBJ whole genome shotgun (WGS) entry which is preliminary data.</text>
</comment>
<accession>B9D0R9</accession>
<evidence type="ECO:0000313" key="2">
    <source>
        <dbReference type="Proteomes" id="UP000003082"/>
    </source>
</evidence>
<dbReference type="AlphaFoldDB" id="B9D0R9"/>
<name>B9D0R9_CAMRE</name>